<organism evidence="9 10">
    <name type="scientific">Cudoniella acicularis</name>
    <dbReference type="NCBI Taxonomy" id="354080"/>
    <lineage>
        <taxon>Eukaryota</taxon>
        <taxon>Fungi</taxon>
        <taxon>Dikarya</taxon>
        <taxon>Ascomycota</taxon>
        <taxon>Pezizomycotina</taxon>
        <taxon>Leotiomycetes</taxon>
        <taxon>Helotiales</taxon>
        <taxon>Tricladiaceae</taxon>
        <taxon>Cudoniella</taxon>
    </lineage>
</organism>
<evidence type="ECO:0000256" key="6">
    <source>
        <dbReference type="SAM" id="MobiDB-lite"/>
    </source>
</evidence>
<dbReference type="AlphaFoldDB" id="A0A8H4VYS5"/>
<comment type="subcellular location">
    <subcellularLocation>
        <location evidence="1">Membrane</location>
        <topology evidence="1">Multi-pass membrane protein</topology>
    </subcellularLocation>
</comment>
<dbReference type="Pfam" id="PF20684">
    <property type="entry name" value="Fung_rhodopsin"/>
    <property type="match status" value="1"/>
</dbReference>
<feature type="region of interest" description="Disordered" evidence="6">
    <location>
        <begin position="286"/>
        <end position="313"/>
    </location>
</feature>
<reference evidence="9 10" key="1">
    <citation type="submission" date="2020-03" db="EMBL/GenBank/DDBJ databases">
        <title>Draft Genome Sequence of Cudoniella acicularis.</title>
        <authorList>
            <person name="Buettner E."/>
            <person name="Kellner H."/>
        </authorList>
    </citation>
    <scope>NUCLEOTIDE SEQUENCE [LARGE SCALE GENOMIC DNA]</scope>
    <source>
        <strain evidence="9 10">DSM 108380</strain>
    </source>
</reference>
<evidence type="ECO:0000256" key="5">
    <source>
        <dbReference type="ARBA" id="ARBA00038359"/>
    </source>
</evidence>
<feature type="transmembrane region" description="Helical" evidence="7">
    <location>
        <begin position="210"/>
        <end position="229"/>
    </location>
</feature>
<protein>
    <recommendedName>
        <fullName evidence="8">Rhodopsin domain-containing protein</fullName>
    </recommendedName>
</protein>
<gene>
    <name evidence="9" type="ORF">G7Y89_g12848</name>
</gene>
<evidence type="ECO:0000256" key="7">
    <source>
        <dbReference type="SAM" id="Phobius"/>
    </source>
</evidence>
<feature type="transmembrane region" description="Helical" evidence="7">
    <location>
        <begin position="180"/>
        <end position="198"/>
    </location>
</feature>
<dbReference type="EMBL" id="JAAMPI010001412">
    <property type="protein sequence ID" value="KAF4625320.1"/>
    <property type="molecule type" value="Genomic_DNA"/>
</dbReference>
<evidence type="ECO:0000256" key="2">
    <source>
        <dbReference type="ARBA" id="ARBA00022692"/>
    </source>
</evidence>
<dbReference type="InterPro" id="IPR052337">
    <property type="entry name" value="SAT4-like"/>
</dbReference>
<dbReference type="Proteomes" id="UP000566819">
    <property type="component" value="Unassembled WGS sequence"/>
</dbReference>
<comment type="similarity">
    <text evidence="5">Belongs to the SAT4 family.</text>
</comment>
<dbReference type="OrthoDB" id="3535538at2759"/>
<evidence type="ECO:0000313" key="9">
    <source>
        <dbReference type="EMBL" id="KAF4625320.1"/>
    </source>
</evidence>
<sequence length="350" mass="38448">MGLNVFHDSDEGTGFVVGIVAIPICVFATFLRFVSTSRAGRTLGLEDWFALLALLAFLAYTGLDLWTLRKLNGKNLFQLGEIPIPTLIEIYKVGYGMNIQTALNQTFAKLSLLALYYRIFFISRGFVFWCFSIGGIQIAWCIAMVLIRLFLCRPVAAAYNPTIKHAKCLNSQVLLAAGDSINSAIDFIMVGMAIWMIYKLKMSNGAKLKLSILFALGGFSGVIGIIKIAEAYGNVGSNVRDATWNIAQQGTSILCCCAPIYKSLLQELHIFRRLGLTFLYGSKGDTQYGKKSSEASSATDKNGTRGKNWLPLDGSSSQRQLAWVEANAGAGREHSYPMRAVNINRSVEMV</sequence>
<dbReference type="InterPro" id="IPR049326">
    <property type="entry name" value="Rhodopsin_dom_fungi"/>
</dbReference>
<dbReference type="GO" id="GO:0016020">
    <property type="term" value="C:membrane"/>
    <property type="evidence" value="ECO:0007669"/>
    <property type="project" value="UniProtKB-SubCell"/>
</dbReference>
<name>A0A8H4VYS5_9HELO</name>
<evidence type="ECO:0000256" key="3">
    <source>
        <dbReference type="ARBA" id="ARBA00022989"/>
    </source>
</evidence>
<evidence type="ECO:0000313" key="10">
    <source>
        <dbReference type="Proteomes" id="UP000566819"/>
    </source>
</evidence>
<keyword evidence="4 7" id="KW-0472">Membrane</keyword>
<keyword evidence="3 7" id="KW-1133">Transmembrane helix</keyword>
<evidence type="ECO:0000259" key="8">
    <source>
        <dbReference type="Pfam" id="PF20684"/>
    </source>
</evidence>
<proteinExistence type="inferred from homology"/>
<dbReference type="PANTHER" id="PTHR33048:SF47">
    <property type="entry name" value="INTEGRAL MEMBRANE PROTEIN-RELATED"/>
    <property type="match status" value="1"/>
</dbReference>
<keyword evidence="2 7" id="KW-0812">Transmembrane</keyword>
<evidence type="ECO:0000256" key="4">
    <source>
        <dbReference type="ARBA" id="ARBA00023136"/>
    </source>
</evidence>
<feature type="domain" description="Rhodopsin" evidence="8">
    <location>
        <begin position="31"/>
        <end position="266"/>
    </location>
</feature>
<evidence type="ECO:0000256" key="1">
    <source>
        <dbReference type="ARBA" id="ARBA00004141"/>
    </source>
</evidence>
<feature type="transmembrane region" description="Helical" evidence="7">
    <location>
        <begin position="12"/>
        <end position="33"/>
    </location>
</feature>
<accession>A0A8H4VYS5</accession>
<feature type="transmembrane region" description="Helical" evidence="7">
    <location>
        <begin position="126"/>
        <end position="151"/>
    </location>
</feature>
<keyword evidence="10" id="KW-1185">Reference proteome</keyword>
<dbReference type="PANTHER" id="PTHR33048">
    <property type="entry name" value="PTH11-LIKE INTEGRAL MEMBRANE PROTEIN (AFU_ORTHOLOGUE AFUA_5G11245)"/>
    <property type="match status" value="1"/>
</dbReference>
<feature type="transmembrane region" description="Helical" evidence="7">
    <location>
        <begin position="48"/>
        <end position="68"/>
    </location>
</feature>
<comment type="caution">
    <text evidence="9">The sequence shown here is derived from an EMBL/GenBank/DDBJ whole genome shotgun (WGS) entry which is preliminary data.</text>
</comment>